<evidence type="ECO:0000313" key="13">
    <source>
        <dbReference type="EMBL" id="CEM05344.1"/>
    </source>
</evidence>
<dbReference type="Pfam" id="PF01529">
    <property type="entry name" value="DHHC"/>
    <property type="match status" value="1"/>
</dbReference>
<dbReference type="PhylomeDB" id="A0A0G4F0H7"/>
<comment type="subcellular location">
    <subcellularLocation>
        <location evidence="1">Endomembrane system</location>
        <topology evidence="1">Multi-pass membrane protein</topology>
    </subcellularLocation>
</comment>
<feature type="domain" description="Palmitoyltransferase DHHC" evidence="12">
    <location>
        <begin position="128"/>
        <end position="257"/>
    </location>
</feature>
<dbReference type="InterPro" id="IPR001594">
    <property type="entry name" value="Palmitoyltrfase_DHHC"/>
</dbReference>
<evidence type="ECO:0000256" key="7">
    <source>
        <dbReference type="ARBA" id="ARBA00023288"/>
    </source>
</evidence>
<dbReference type="EC" id="2.3.1.225" evidence="10"/>
<feature type="transmembrane region" description="Helical" evidence="10">
    <location>
        <begin position="33"/>
        <end position="55"/>
    </location>
</feature>
<dbReference type="AlphaFoldDB" id="A0A0G4F0H7"/>
<evidence type="ECO:0000256" key="5">
    <source>
        <dbReference type="ARBA" id="ARBA00023136"/>
    </source>
</evidence>
<evidence type="ECO:0000256" key="3">
    <source>
        <dbReference type="ARBA" id="ARBA00022692"/>
    </source>
</evidence>
<keyword evidence="8 10" id="KW-0012">Acyltransferase</keyword>
<dbReference type="PANTHER" id="PTHR22883:SF43">
    <property type="entry name" value="PALMITOYLTRANSFERASE APP"/>
    <property type="match status" value="1"/>
</dbReference>
<evidence type="ECO:0000259" key="12">
    <source>
        <dbReference type="Pfam" id="PF01529"/>
    </source>
</evidence>
<keyword evidence="3 10" id="KW-0812">Transmembrane</keyword>
<dbReference type="PANTHER" id="PTHR22883">
    <property type="entry name" value="ZINC FINGER DHHC DOMAIN CONTAINING PROTEIN"/>
    <property type="match status" value="1"/>
</dbReference>
<keyword evidence="4 10" id="KW-1133">Transmembrane helix</keyword>
<gene>
    <name evidence="13" type="ORF">Cvel_14565</name>
</gene>
<dbReference type="VEuPathDB" id="CryptoDB:Cvel_14565"/>
<evidence type="ECO:0000256" key="11">
    <source>
        <dbReference type="SAM" id="MobiDB-lite"/>
    </source>
</evidence>
<dbReference type="GO" id="GO:0006612">
    <property type="term" value="P:protein targeting to membrane"/>
    <property type="evidence" value="ECO:0007669"/>
    <property type="project" value="TreeGrafter"/>
</dbReference>
<name>A0A0G4F0H7_9ALVE</name>
<feature type="region of interest" description="Disordered" evidence="11">
    <location>
        <begin position="358"/>
        <end position="378"/>
    </location>
</feature>
<dbReference type="GO" id="GO:0005794">
    <property type="term" value="C:Golgi apparatus"/>
    <property type="evidence" value="ECO:0007669"/>
    <property type="project" value="TreeGrafter"/>
</dbReference>
<dbReference type="GO" id="GO:0019706">
    <property type="term" value="F:protein-cysteine S-palmitoyltransferase activity"/>
    <property type="evidence" value="ECO:0007669"/>
    <property type="project" value="UniProtKB-EC"/>
</dbReference>
<evidence type="ECO:0000256" key="4">
    <source>
        <dbReference type="ARBA" id="ARBA00022989"/>
    </source>
</evidence>
<evidence type="ECO:0000256" key="9">
    <source>
        <dbReference type="ARBA" id="ARBA00048048"/>
    </source>
</evidence>
<evidence type="ECO:0000256" key="10">
    <source>
        <dbReference type="RuleBase" id="RU079119"/>
    </source>
</evidence>
<evidence type="ECO:0000256" key="1">
    <source>
        <dbReference type="ARBA" id="ARBA00004127"/>
    </source>
</evidence>
<evidence type="ECO:0000256" key="2">
    <source>
        <dbReference type="ARBA" id="ARBA00022679"/>
    </source>
</evidence>
<feature type="transmembrane region" description="Helical" evidence="10">
    <location>
        <begin position="174"/>
        <end position="192"/>
    </location>
</feature>
<comment type="similarity">
    <text evidence="10">Belongs to the DHHC palmitoyltransferase family.</text>
</comment>
<accession>A0A0G4F0H7</accession>
<feature type="compositionally biased region" description="Gly residues" evidence="11">
    <location>
        <begin position="358"/>
        <end position="373"/>
    </location>
</feature>
<proteinExistence type="inferred from homology"/>
<dbReference type="PROSITE" id="PS50216">
    <property type="entry name" value="DHHC"/>
    <property type="match status" value="1"/>
</dbReference>
<organism evidence="13">
    <name type="scientific">Chromera velia CCMP2878</name>
    <dbReference type="NCBI Taxonomy" id="1169474"/>
    <lineage>
        <taxon>Eukaryota</taxon>
        <taxon>Sar</taxon>
        <taxon>Alveolata</taxon>
        <taxon>Colpodellida</taxon>
        <taxon>Chromeraceae</taxon>
        <taxon>Chromera</taxon>
    </lineage>
</organism>
<keyword evidence="6" id="KW-0564">Palmitate</keyword>
<keyword evidence="2 10" id="KW-0808">Transferase</keyword>
<protein>
    <recommendedName>
        <fullName evidence="10">Palmitoyltransferase</fullName>
        <ecNumber evidence="10">2.3.1.225</ecNumber>
    </recommendedName>
</protein>
<evidence type="ECO:0000256" key="6">
    <source>
        <dbReference type="ARBA" id="ARBA00023139"/>
    </source>
</evidence>
<dbReference type="EMBL" id="CDMZ01000046">
    <property type="protein sequence ID" value="CEM05344.1"/>
    <property type="molecule type" value="Genomic_DNA"/>
</dbReference>
<feature type="transmembrane region" description="Helical" evidence="10">
    <location>
        <begin position="224"/>
        <end position="247"/>
    </location>
</feature>
<comment type="catalytic activity">
    <reaction evidence="9 10">
        <text>L-cysteinyl-[protein] + hexadecanoyl-CoA = S-hexadecanoyl-L-cysteinyl-[protein] + CoA</text>
        <dbReference type="Rhea" id="RHEA:36683"/>
        <dbReference type="Rhea" id="RHEA-COMP:10131"/>
        <dbReference type="Rhea" id="RHEA-COMP:11032"/>
        <dbReference type="ChEBI" id="CHEBI:29950"/>
        <dbReference type="ChEBI" id="CHEBI:57287"/>
        <dbReference type="ChEBI" id="CHEBI:57379"/>
        <dbReference type="ChEBI" id="CHEBI:74151"/>
        <dbReference type="EC" id="2.3.1.225"/>
    </reaction>
</comment>
<dbReference type="InterPro" id="IPR039859">
    <property type="entry name" value="PFA4/ZDH16/20/ERF2-like"/>
</dbReference>
<keyword evidence="5 10" id="KW-0472">Membrane</keyword>
<feature type="transmembrane region" description="Helical" evidence="10">
    <location>
        <begin position="61"/>
        <end position="85"/>
    </location>
</feature>
<evidence type="ECO:0000256" key="8">
    <source>
        <dbReference type="ARBA" id="ARBA00023315"/>
    </source>
</evidence>
<sequence length="428" mass="47448">MRDIEGGPDVEVIGKNRVICGICLTGPELWNPLLSIGLLTLPCVVFHAFVSPWYIEKYGAVGSLVVIFGALLMLTAYVSFASTALSDPGIMKRQKDPKNSYDAITQQWRDRSPPRWQDAQINGRVVRLKFCSTCNIYRPPRCVHCAVCDNCVERFDHHCPWVGNCVGRRNYRSFYMFIFSTSVLCLYVLGISCHKMAVVVQQANDEGENAALKLFGSNADAPLLAAYVFLAIWFVGGLCAYHTFLVGTEQTTYEALKGLYADGNPFHRGLIRNFASVLCRFPRQMYFDPRHPELDEFDEPRSPTEIVPALQAAYPPVEVFAAQPPLRNRGYERSLSQPSGVFAEQNWAPQPGSPVNGAGIGWEEGEGGGGGGGGRRDHRVPGRCAGLFNQLALPLVSPSQALQQRVSLRLCPLLQGRMRHQADLPRLK</sequence>
<dbReference type="GO" id="GO:0005783">
    <property type="term" value="C:endoplasmic reticulum"/>
    <property type="evidence" value="ECO:0007669"/>
    <property type="project" value="TreeGrafter"/>
</dbReference>
<keyword evidence="7" id="KW-0449">Lipoprotein</keyword>
<comment type="domain">
    <text evidence="10">The DHHC domain is required for palmitoyltransferase activity.</text>
</comment>
<reference evidence="13" key="1">
    <citation type="submission" date="2014-11" db="EMBL/GenBank/DDBJ databases">
        <authorList>
            <person name="Otto D Thomas"/>
            <person name="Naeem Raeece"/>
        </authorList>
    </citation>
    <scope>NUCLEOTIDE SEQUENCE</scope>
</reference>